<evidence type="ECO:0000256" key="8">
    <source>
        <dbReference type="ARBA" id="ARBA00012016"/>
    </source>
</evidence>
<evidence type="ECO:0000256" key="7">
    <source>
        <dbReference type="ARBA" id="ARBA00007490"/>
    </source>
</evidence>
<sequence>MAVLVTGGARSGKSAFAEQLAMHGEQQGIYIATSHIYDEEMRERVGLHKQQRLSSGYPWDTREEPYELCELLKQLQENGTNAGIPAPAVLVDCLTLWLTNWLLRYESETNASALVTKRLDELVESVSSYAGTLILVTNEVGDGIVPEYPLGRTFRDLAGRMNQRLAGVCEEVFLVTAGIPIELKSRAYRLDTRPSSSRTER</sequence>
<keyword evidence="14" id="KW-0067">ATP-binding</keyword>
<dbReference type="SUPFAM" id="SSF52540">
    <property type="entry name" value="P-loop containing nucleoside triphosphate hydrolases"/>
    <property type="match status" value="1"/>
</dbReference>
<evidence type="ECO:0000256" key="15">
    <source>
        <dbReference type="ARBA" id="ARBA00023134"/>
    </source>
</evidence>
<dbReference type="InterPro" id="IPR003203">
    <property type="entry name" value="CobU/CobP"/>
</dbReference>
<evidence type="ECO:0000256" key="2">
    <source>
        <dbReference type="ARBA" id="ARBA00000711"/>
    </source>
</evidence>
<dbReference type="Pfam" id="PF02283">
    <property type="entry name" value="CobU"/>
    <property type="match status" value="1"/>
</dbReference>
<evidence type="ECO:0000256" key="19">
    <source>
        <dbReference type="PIRSR" id="PIRSR006135-2"/>
    </source>
</evidence>
<comment type="pathway">
    <text evidence="5">Cofactor biosynthesis; adenosylcobalamin biosynthesis; adenosylcobalamin from cob(II)yrinate a,c-diamide: step 6/7.</text>
</comment>
<evidence type="ECO:0000256" key="11">
    <source>
        <dbReference type="ARBA" id="ARBA00022679"/>
    </source>
</evidence>
<keyword evidence="15 19" id="KW-0342">GTP-binding</keyword>
<evidence type="ECO:0000256" key="3">
    <source>
        <dbReference type="ARBA" id="ARBA00001522"/>
    </source>
</evidence>
<dbReference type="GO" id="GO:0005525">
    <property type="term" value="F:GTP binding"/>
    <property type="evidence" value="ECO:0007669"/>
    <property type="project" value="UniProtKB-KW"/>
</dbReference>
<dbReference type="PANTHER" id="PTHR34848">
    <property type="match status" value="1"/>
</dbReference>
<evidence type="ECO:0000256" key="16">
    <source>
        <dbReference type="ARBA" id="ARBA00029570"/>
    </source>
</evidence>
<dbReference type="CDD" id="cd00544">
    <property type="entry name" value="CobU"/>
    <property type="match status" value="1"/>
</dbReference>
<gene>
    <name evidence="20" type="ORF">BC351_15575</name>
</gene>
<keyword evidence="21" id="KW-1185">Reference proteome</keyword>
<keyword evidence="10" id="KW-0169">Cobalamin biosynthesis</keyword>
<organism evidence="20 21">
    <name type="scientific">Paenibacillus ferrarius</name>
    <dbReference type="NCBI Taxonomy" id="1469647"/>
    <lineage>
        <taxon>Bacteria</taxon>
        <taxon>Bacillati</taxon>
        <taxon>Bacillota</taxon>
        <taxon>Bacilli</taxon>
        <taxon>Bacillales</taxon>
        <taxon>Paenibacillaceae</taxon>
        <taxon>Paenibacillus</taxon>
    </lineage>
</organism>
<feature type="binding site" evidence="19">
    <location>
        <begin position="7"/>
        <end position="14"/>
    </location>
    <ligand>
        <name>GTP</name>
        <dbReference type="ChEBI" id="CHEBI:37565"/>
    </ligand>
</feature>
<evidence type="ECO:0000256" key="6">
    <source>
        <dbReference type="ARBA" id="ARBA00005159"/>
    </source>
</evidence>
<dbReference type="GO" id="GO:0008820">
    <property type="term" value="F:cobinamide phosphate guanylyltransferase activity"/>
    <property type="evidence" value="ECO:0007669"/>
    <property type="project" value="UniProtKB-EC"/>
</dbReference>
<comment type="catalytic activity">
    <reaction evidence="2">
        <text>adenosylcob(III)inamide phosphate + GTP + H(+) = adenosylcob(III)inamide-GDP + diphosphate</text>
        <dbReference type="Rhea" id="RHEA:22712"/>
        <dbReference type="ChEBI" id="CHEBI:15378"/>
        <dbReference type="ChEBI" id="CHEBI:33019"/>
        <dbReference type="ChEBI" id="CHEBI:37565"/>
        <dbReference type="ChEBI" id="CHEBI:58502"/>
        <dbReference type="ChEBI" id="CHEBI:60487"/>
        <dbReference type="EC" id="2.7.7.62"/>
    </reaction>
</comment>
<dbReference type="EMBL" id="MBTG01000002">
    <property type="protein sequence ID" value="OPH61351.1"/>
    <property type="molecule type" value="Genomic_DNA"/>
</dbReference>
<dbReference type="PANTHER" id="PTHR34848:SF1">
    <property type="entry name" value="BIFUNCTIONAL ADENOSYLCOBALAMIN BIOSYNTHESIS PROTEIN COBU"/>
    <property type="match status" value="1"/>
</dbReference>
<keyword evidence="13 20" id="KW-0418">Kinase</keyword>
<comment type="caution">
    <text evidence="20">The sequence shown here is derived from an EMBL/GenBank/DDBJ whole genome shotgun (WGS) entry which is preliminary data.</text>
</comment>
<comment type="function">
    <text evidence="4">Catalyzes ATP-dependent phosphorylation of adenosylcobinamide and addition of GMP to adenosylcobinamide phosphate.</text>
</comment>
<dbReference type="NCBIfam" id="NF004469">
    <property type="entry name" value="PRK05800.1"/>
    <property type="match status" value="1"/>
</dbReference>
<evidence type="ECO:0000313" key="20">
    <source>
        <dbReference type="EMBL" id="OPH61351.1"/>
    </source>
</evidence>
<keyword evidence="11 20" id="KW-0808">Transferase</keyword>
<dbReference type="PIRSF" id="PIRSF006135">
    <property type="entry name" value="CobU"/>
    <property type="match status" value="1"/>
</dbReference>
<dbReference type="RefSeq" id="WP_079409361.1">
    <property type="nucleotide sequence ID" value="NZ_MBTG01000002.1"/>
</dbReference>
<evidence type="ECO:0000256" key="4">
    <source>
        <dbReference type="ARBA" id="ARBA00003889"/>
    </source>
</evidence>
<evidence type="ECO:0000256" key="18">
    <source>
        <dbReference type="PIRSR" id="PIRSR006135-1"/>
    </source>
</evidence>
<dbReference type="InterPro" id="IPR027417">
    <property type="entry name" value="P-loop_NTPase"/>
</dbReference>
<dbReference type="OrthoDB" id="9799422at2"/>
<evidence type="ECO:0000256" key="17">
    <source>
        <dbReference type="ARBA" id="ARBA00030571"/>
    </source>
</evidence>
<evidence type="ECO:0000256" key="14">
    <source>
        <dbReference type="ARBA" id="ARBA00022840"/>
    </source>
</evidence>
<evidence type="ECO:0000256" key="13">
    <source>
        <dbReference type="ARBA" id="ARBA00022777"/>
    </source>
</evidence>
<comment type="pathway">
    <text evidence="6">Cofactor biosynthesis; adenosylcobalamin biosynthesis; adenosylcobalamin from cob(II)yrinate a,c-diamide: step 5/7.</text>
</comment>
<dbReference type="GO" id="GO:0043752">
    <property type="term" value="F:adenosylcobinamide kinase activity"/>
    <property type="evidence" value="ECO:0007669"/>
    <property type="project" value="UniProtKB-EC"/>
</dbReference>
<protein>
    <recommendedName>
        <fullName evidence="16">Adenosylcobinamide kinase</fullName>
        <ecNumber evidence="8">2.7.1.156</ecNumber>
        <ecNumber evidence="9">2.7.7.62</ecNumber>
    </recommendedName>
    <alternativeName>
        <fullName evidence="17">Adenosylcobinamide-phosphate guanylyltransferase</fullName>
    </alternativeName>
</protein>
<dbReference type="Gene3D" id="3.40.50.300">
    <property type="entry name" value="P-loop containing nucleotide triphosphate hydrolases"/>
    <property type="match status" value="1"/>
</dbReference>
<keyword evidence="20" id="KW-0548">Nucleotidyltransferase</keyword>
<dbReference type="STRING" id="1469647.BC351_15575"/>
<keyword evidence="12 19" id="KW-0547">Nucleotide-binding</keyword>
<evidence type="ECO:0000256" key="12">
    <source>
        <dbReference type="ARBA" id="ARBA00022741"/>
    </source>
</evidence>
<evidence type="ECO:0000313" key="21">
    <source>
        <dbReference type="Proteomes" id="UP000190626"/>
    </source>
</evidence>
<evidence type="ECO:0000256" key="9">
    <source>
        <dbReference type="ARBA" id="ARBA00012523"/>
    </source>
</evidence>
<feature type="binding site" evidence="19">
    <location>
        <position position="63"/>
    </location>
    <ligand>
        <name>GTP</name>
        <dbReference type="ChEBI" id="CHEBI:37565"/>
    </ligand>
</feature>
<evidence type="ECO:0000256" key="1">
    <source>
        <dbReference type="ARBA" id="ARBA00000312"/>
    </source>
</evidence>
<dbReference type="Proteomes" id="UP000190626">
    <property type="component" value="Unassembled WGS sequence"/>
</dbReference>
<feature type="binding site" evidence="19">
    <location>
        <begin position="32"/>
        <end position="34"/>
    </location>
    <ligand>
        <name>GTP</name>
        <dbReference type="ChEBI" id="CHEBI:37565"/>
    </ligand>
</feature>
<feature type="active site" description="GMP-histidine intermediate" evidence="18">
    <location>
        <position position="48"/>
    </location>
</feature>
<dbReference type="GO" id="GO:0009236">
    <property type="term" value="P:cobalamin biosynthetic process"/>
    <property type="evidence" value="ECO:0007669"/>
    <property type="project" value="UniProtKB-UniPathway"/>
</dbReference>
<feature type="binding site" evidence="19">
    <location>
        <position position="92"/>
    </location>
    <ligand>
        <name>GTP</name>
        <dbReference type="ChEBI" id="CHEBI:37565"/>
    </ligand>
</feature>
<comment type="catalytic activity">
    <reaction evidence="1">
        <text>adenosylcob(III)inamide + ATP = adenosylcob(III)inamide phosphate + ADP + H(+)</text>
        <dbReference type="Rhea" id="RHEA:15769"/>
        <dbReference type="ChEBI" id="CHEBI:2480"/>
        <dbReference type="ChEBI" id="CHEBI:15378"/>
        <dbReference type="ChEBI" id="CHEBI:30616"/>
        <dbReference type="ChEBI" id="CHEBI:58502"/>
        <dbReference type="ChEBI" id="CHEBI:456216"/>
        <dbReference type="EC" id="2.7.1.156"/>
    </reaction>
</comment>
<proteinExistence type="inferred from homology"/>
<comment type="similarity">
    <text evidence="7">Belongs to the CobU/CobP family.</text>
</comment>
<feature type="binding site" evidence="19">
    <location>
        <begin position="49"/>
        <end position="52"/>
    </location>
    <ligand>
        <name>GTP</name>
        <dbReference type="ChEBI" id="CHEBI:37565"/>
    </ligand>
</feature>
<dbReference type="GO" id="GO:0005524">
    <property type="term" value="F:ATP binding"/>
    <property type="evidence" value="ECO:0007669"/>
    <property type="project" value="UniProtKB-KW"/>
</dbReference>
<evidence type="ECO:0000256" key="5">
    <source>
        <dbReference type="ARBA" id="ARBA00004692"/>
    </source>
</evidence>
<dbReference type="AlphaFoldDB" id="A0A1V4HRR7"/>
<dbReference type="EC" id="2.7.1.156" evidence="8"/>
<comment type="catalytic activity">
    <reaction evidence="3">
        <text>adenosylcob(III)inamide + GTP = adenosylcob(III)inamide phosphate + GDP + H(+)</text>
        <dbReference type="Rhea" id="RHEA:15765"/>
        <dbReference type="ChEBI" id="CHEBI:2480"/>
        <dbReference type="ChEBI" id="CHEBI:15378"/>
        <dbReference type="ChEBI" id="CHEBI:37565"/>
        <dbReference type="ChEBI" id="CHEBI:58189"/>
        <dbReference type="ChEBI" id="CHEBI:58502"/>
        <dbReference type="EC" id="2.7.1.156"/>
    </reaction>
</comment>
<name>A0A1V4HRR7_9BACL</name>
<evidence type="ECO:0000256" key="10">
    <source>
        <dbReference type="ARBA" id="ARBA00022573"/>
    </source>
</evidence>
<dbReference type="EC" id="2.7.7.62" evidence="9"/>
<reference evidence="21" key="1">
    <citation type="submission" date="2016-07" db="EMBL/GenBank/DDBJ databases">
        <authorList>
            <person name="Florea S."/>
            <person name="Webb J.S."/>
            <person name="Jaromczyk J."/>
            <person name="Schardl C.L."/>
        </authorList>
    </citation>
    <scope>NUCLEOTIDE SEQUENCE [LARGE SCALE GENOMIC DNA]</scope>
    <source>
        <strain evidence="21">CY1</strain>
    </source>
</reference>
<accession>A0A1V4HRR7</accession>
<dbReference type="UniPathway" id="UPA00148">
    <property type="reaction ID" value="UER00236"/>
</dbReference>